<sequence>MTEERHIFSVLVENRFGVLARIAGLFSGRGYNIDSLNVAETDDPDVSHMTIVTHGDAQIIEQIYKHLNKLIDVIKVIDLTVENHVERDLVLIKVYAEPQRRGEILQIVEIFRAHTVDVGPDSLIIEVTGDEGKLKAVVDLLRPYGIQELARTDFDLLKERTVAVIGYGSQGRAQALNLKDSGANVVLGLRPGSRSQPAAESEGLTVKSIDEAVAEADVVQILIPDEQHGAVYRNQIEPNLQAGNMVMVSHGFSIHFGQIVPVSDIDVAMIAPKGPGLLVRQVFEEGGGVPCLIAIQQDVTGHARDIALAYAKGIGGARAGIIETTFREETETDLFGEQAVLCGGTTALIKAAFDTLVEAGYQPEMAFFECLHELKLIVDLIYTGGLSKMRNDVSNTAEFGDLTRGPRVIDEGVRERMRTILKEVQNGEFAREWVLENQANQPVLQALRRRESELQIEKVGKDLRSMMSWLEE</sequence>
<evidence type="ECO:0000259" key="19">
    <source>
        <dbReference type="PROSITE" id="PS51850"/>
    </source>
</evidence>
<dbReference type="InterPro" id="IPR039557">
    <property type="entry name" value="AHAS_ACT"/>
</dbReference>
<organism evidence="21 22">
    <name type="scientific">Geodia barretti</name>
    <name type="common">Barrett's horny sponge</name>
    <dbReference type="NCBI Taxonomy" id="519541"/>
    <lineage>
        <taxon>Eukaryota</taxon>
        <taxon>Metazoa</taxon>
        <taxon>Porifera</taxon>
        <taxon>Demospongiae</taxon>
        <taxon>Heteroscleromorpha</taxon>
        <taxon>Tetractinellida</taxon>
        <taxon>Astrophorina</taxon>
        <taxon>Geodiidae</taxon>
        <taxon>Geodia</taxon>
    </lineage>
</organism>
<dbReference type="EMBL" id="CASHTH010001984">
    <property type="protein sequence ID" value="CAI8022924.1"/>
    <property type="molecule type" value="Genomic_DNA"/>
</dbReference>
<dbReference type="NCBIfam" id="NF004017">
    <property type="entry name" value="PRK05479.1"/>
    <property type="match status" value="1"/>
</dbReference>
<feature type="domain" description="KARI C-terminal knotted" evidence="20">
    <location>
        <begin position="325"/>
        <end position="470"/>
    </location>
</feature>
<evidence type="ECO:0000256" key="11">
    <source>
        <dbReference type="ARBA" id="ARBA00023002"/>
    </source>
</evidence>
<feature type="binding site" evidence="17">
    <location>
        <position position="373"/>
    </location>
    <ligand>
        <name>Mg(2+)</name>
        <dbReference type="ChEBI" id="CHEBI:18420"/>
        <label>2</label>
    </ligand>
</feature>
<feature type="binding site" evidence="17">
    <location>
        <position position="333"/>
    </location>
    <ligand>
        <name>Mg(2+)</name>
        <dbReference type="ChEBI" id="CHEBI:18420"/>
        <label>1</label>
    </ligand>
</feature>
<comment type="similarity">
    <text evidence="7 17">Belongs to the ketol-acid reductoisomerase family.</text>
</comment>
<feature type="binding site" evidence="17">
    <location>
        <position position="394"/>
    </location>
    <ligand>
        <name>substrate</name>
    </ligand>
</feature>
<accession>A0AA35S4Q8</accession>
<dbReference type="InterPro" id="IPR013116">
    <property type="entry name" value="KARI_N"/>
</dbReference>
<dbReference type="GO" id="GO:0004455">
    <property type="term" value="F:ketol-acid reductoisomerase activity"/>
    <property type="evidence" value="ECO:0007669"/>
    <property type="project" value="UniProtKB-UniRule"/>
</dbReference>
<dbReference type="InterPro" id="IPR027271">
    <property type="entry name" value="Acetolactate_synth/TF_NikR_C"/>
</dbReference>
<dbReference type="GO" id="GO:0009097">
    <property type="term" value="P:isoleucine biosynthetic process"/>
    <property type="evidence" value="ECO:0007669"/>
    <property type="project" value="UniProtKB-UniRule"/>
</dbReference>
<feature type="domain" description="KARI N-terminal Rossmann" evidence="19">
    <location>
        <begin position="141"/>
        <end position="324"/>
    </location>
</feature>
<dbReference type="InterPro" id="IPR002912">
    <property type="entry name" value="ACT_dom"/>
</dbReference>
<dbReference type="PROSITE" id="PS51850">
    <property type="entry name" value="KARI_N"/>
    <property type="match status" value="1"/>
</dbReference>
<dbReference type="Pfam" id="PF22629">
    <property type="entry name" value="ACT_AHAS_ss"/>
    <property type="match status" value="1"/>
</dbReference>
<feature type="domain" description="ACT" evidence="18">
    <location>
        <begin position="7"/>
        <end position="81"/>
    </location>
</feature>
<comment type="caution">
    <text evidence="21">The sequence shown here is derived from an EMBL/GenBank/DDBJ whole genome shotgun (WGS) entry which is preliminary data.</text>
</comment>
<evidence type="ECO:0000256" key="13">
    <source>
        <dbReference type="ARBA" id="ARBA00030209"/>
    </source>
</evidence>
<comment type="cofactor">
    <cofactor evidence="1">
        <name>Mg(2+)</name>
        <dbReference type="ChEBI" id="CHEBI:18420"/>
    </cofactor>
</comment>
<dbReference type="SUPFAM" id="SSF51735">
    <property type="entry name" value="NAD(P)-binding Rossmann-fold domains"/>
    <property type="match status" value="1"/>
</dbReference>
<name>A0AA35S4Q8_GEOBA</name>
<evidence type="ECO:0000256" key="16">
    <source>
        <dbReference type="ARBA" id="ARBA00050044"/>
    </source>
</evidence>
<feature type="binding site" evidence="17">
    <location>
        <position position="337"/>
    </location>
    <ligand>
        <name>Mg(2+)</name>
        <dbReference type="ChEBI" id="CHEBI:18420"/>
        <label>1</label>
    </ligand>
</feature>
<protein>
    <recommendedName>
        <fullName evidence="14">Acetohydroxy-acid reductoisomerase</fullName>
    </recommendedName>
    <alternativeName>
        <fullName evidence="13">Alpha-keto-beta-hydroxylacyl reductoisomerase</fullName>
    </alternativeName>
    <alternativeName>
        <fullName evidence="16">Ketol-acid reductoisomerase type 1</fullName>
    </alternativeName>
    <alternativeName>
        <fullName evidence="15">Ketol-acid reductoisomerase type I</fullName>
    </alternativeName>
</protein>
<dbReference type="InterPro" id="IPR000506">
    <property type="entry name" value="KARI_C"/>
</dbReference>
<keyword evidence="9 17" id="KW-0479">Metal-binding</keyword>
<keyword evidence="8 17" id="KW-0028">Amino-acid biosynthesis</keyword>
<dbReference type="NCBIfam" id="NF009940">
    <property type="entry name" value="PRK13403.1"/>
    <property type="match status" value="1"/>
</dbReference>
<evidence type="ECO:0000256" key="7">
    <source>
        <dbReference type="ARBA" id="ARBA00010318"/>
    </source>
</evidence>
<dbReference type="GO" id="GO:0005829">
    <property type="term" value="C:cytosol"/>
    <property type="evidence" value="ECO:0007669"/>
    <property type="project" value="TreeGrafter"/>
</dbReference>
<dbReference type="HAMAP" id="MF_00435">
    <property type="entry name" value="IlvC"/>
    <property type="match status" value="1"/>
</dbReference>
<dbReference type="NCBIfam" id="TIGR00465">
    <property type="entry name" value="ilvC"/>
    <property type="match status" value="1"/>
</dbReference>
<evidence type="ECO:0000256" key="6">
    <source>
        <dbReference type="ARBA" id="ARBA00006341"/>
    </source>
</evidence>
<dbReference type="Pfam" id="PF10369">
    <property type="entry name" value="ALS_ss_C"/>
    <property type="match status" value="1"/>
</dbReference>
<comment type="pathway">
    <text evidence="2">Amino-acid biosynthesis; L-valine biosynthesis; L-valine from pyruvate: step 2/4.</text>
</comment>
<dbReference type="InterPro" id="IPR054480">
    <property type="entry name" value="AHAS_small-like_ACT"/>
</dbReference>
<dbReference type="NCBIfam" id="TIGR00119">
    <property type="entry name" value="acolac_sm"/>
    <property type="match status" value="1"/>
</dbReference>
<dbReference type="InterPro" id="IPR008927">
    <property type="entry name" value="6-PGluconate_DH-like_C_sf"/>
</dbReference>
<dbReference type="InterPro" id="IPR036291">
    <property type="entry name" value="NAD(P)-bd_dom_sf"/>
</dbReference>
<comment type="pathway">
    <text evidence="3">Amino-acid biosynthesis; L-isoleucine biosynthesis; L-isoleucine from 2-oxobutanoate: step 2/4.</text>
</comment>
<dbReference type="Pfam" id="PF01450">
    <property type="entry name" value="KARI_C"/>
    <property type="match status" value="1"/>
</dbReference>
<evidence type="ECO:0000256" key="17">
    <source>
        <dbReference type="PROSITE-ProRule" id="PRU01198"/>
    </source>
</evidence>
<evidence type="ECO:0000256" key="2">
    <source>
        <dbReference type="ARBA" id="ARBA00004864"/>
    </source>
</evidence>
<dbReference type="GO" id="GO:0046872">
    <property type="term" value="F:metal ion binding"/>
    <property type="evidence" value="ECO:0007669"/>
    <property type="project" value="UniProtKB-UniRule"/>
</dbReference>
<dbReference type="PROSITE" id="PS51851">
    <property type="entry name" value="KARI_C"/>
    <property type="match status" value="1"/>
</dbReference>
<dbReference type="NCBIfam" id="NF008864">
    <property type="entry name" value="PRK11895.1"/>
    <property type="match status" value="1"/>
</dbReference>
<dbReference type="SUPFAM" id="SSF48179">
    <property type="entry name" value="6-phosphogluconate dehydrogenase C-terminal domain-like"/>
    <property type="match status" value="1"/>
</dbReference>
<dbReference type="GO" id="GO:1990610">
    <property type="term" value="F:acetolactate synthase regulator activity"/>
    <property type="evidence" value="ECO:0007669"/>
    <property type="project" value="InterPro"/>
</dbReference>
<evidence type="ECO:0000256" key="12">
    <source>
        <dbReference type="ARBA" id="ARBA00023304"/>
    </source>
</evidence>
<evidence type="ECO:0000256" key="9">
    <source>
        <dbReference type="ARBA" id="ARBA00022723"/>
    </source>
</evidence>
<dbReference type="AlphaFoldDB" id="A0AA35S4Q8"/>
<gene>
    <name evidence="21" type="ORF">GBAR_LOCUS13430</name>
</gene>
<evidence type="ECO:0000256" key="5">
    <source>
        <dbReference type="ARBA" id="ARBA00005025"/>
    </source>
</evidence>
<dbReference type="SUPFAM" id="SSF55021">
    <property type="entry name" value="ACT-like"/>
    <property type="match status" value="2"/>
</dbReference>
<keyword evidence="12 17" id="KW-0100">Branched-chain amino acid biosynthesis</keyword>
<evidence type="ECO:0000256" key="8">
    <source>
        <dbReference type="ARBA" id="ARBA00022605"/>
    </source>
</evidence>
<evidence type="ECO:0000256" key="10">
    <source>
        <dbReference type="ARBA" id="ARBA00022842"/>
    </source>
</evidence>
<dbReference type="PANTHER" id="PTHR21371:SF1">
    <property type="entry name" value="KETOL-ACID REDUCTOISOMERASE, MITOCHONDRIAL"/>
    <property type="match status" value="1"/>
</dbReference>
<comment type="similarity">
    <text evidence="6">Belongs to the acetolactate synthase small subunit family.</text>
</comment>
<dbReference type="CDD" id="cd04878">
    <property type="entry name" value="ACT_AHAS"/>
    <property type="match status" value="1"/>
</dbReference>
<evidence type="ECO:0000259" key="18">
    <source>
        <dbReference type="PROSITE" id="PS51671"/>
    </source>
</evidence>
<proteinExistence type="inferred from homology"/>
<evidence type="ECO:0000313" key="21">
    <source>
        <dbReference type="EMBL" id="CAI8022924.1"/>
    </source>
</evidence>
<dbReference type="Gene3D" id="6.10.240.10">
    <property type="match status" value="1"/>
</dbReference>
<evidence type="ECO:0000256" key="15">
    <source>
        <dbReference type="ARBA" id="ARBA00050043"/>
    </source>
</evidence>
<dbReference type="Proteomes" id="UP001174909">
    <property type="component" value="Unassembled WGS sequence"/>
</dbReference>
<evidence type="ECO:0000313" key="22">
    <source>
        <dbReference type="Proteomes" id="UP001174909"/>
    </source>
</evidence>
<dbReference type="Pfam" id="PF07991">
    <property type="entry name" value="KARI_N"/>
    <property type="match status" value="1"/>
</dbReference>
<reference evidence="21" key="1">
    <citation type="submission" date="2023-03" db="EMBL/GenBank/DDBJ databases">
        <authorList>
            <person name="Steffen K."/>
            <person name="Cardenas P."/>
        </authorList>
    </citation>
    <scope>NUCLEOTIDE SEQUENCE</scope>
</reference>
<keyword evidence="22" id="KW-1185">Reference proteome</keyword>
<feature type="binding site" evidence="17">
    <location>
        <position position="369"/>
    </location>
    <ligand>
        <name>Mg(2+)</name>
        <dbReference type="ChEBI" id="CHEBI:18420"/>
        <label>2</label>
    </ligand>
</feature>
<evidence type="ECO:0000259" key="20">
    <source>
        <dbReference type="PROSITE" id="PS51851"/>
    </source>
</evidence>
<dbReference type="FunFam" id="3.40.50.720:FF:000023">
    <property type="entry name" value="Ketol-acid reductoisomerase (NADP(+))"/>
    <property type="match status" value="1"/>
</dbReference>
<evidence type="ECO:0000256" key="3">
    <source>
        <dbReference type="ARBA" id="ARBA00004885"/>
    </source>
</evidence>
<keyword evidence="10 17" id="KW-0460">Magnesium</keyword>
<dbReference type="PROSITE" id="PS51671">
    <property type="entry name" value="ACT"/>
    <property type="match status" value="1"/>
</dbReference>
<feature type="binding site" evidence="17">
    <location>
        <position position="333"/>
    </location>
    <ligand>
        <name>Mg(2+)</name>
        <dbReference type="ChEBI" id="CHEBI:18420"/>
        <label>2</label>
    </ligand>
</feature>
<evidence type="ECO:0000256" key="14">
    <source>
        <dbReference type="ARBA" id="ARBA00030593"/>
    </source>
</evidence>
<dbReference type="InterPro" id="IPR013023">
    <property type="entry name" value="KARI"/>
</dbReference>
<comment type="pathway">
    <text evidence="5">Amino-acid biosynthesis; L-valine biosynthesis; L-valine from pyruvate: step 1/4.</text>
</comment>
<dbReference type="InterPro" id="IPR045865">
    <property type="entry name" value="ACT-like_dom_sf"/>
</dbReference>
<dbReference type="PANTHER" id="PTHR21371">
    <property type="entry name" value="KETOL-ACID REDUCTOISOMERASE, MITOCHONDRIAL"/>
    <property type="match status" value="1"/>
</dbReference>
<dbReference type="Gene3D" id="3.30.70.1150">
    <property type="entry name" value="ACT-like. Chain A, domain 2"/>
    <property type="match status" value="1"/>
</dbReference>
<dbReference type="GO" id="GO:0009099">
    <property type="term" value="P:L-valine biosynthetic process"/>
    <property type="evidence" value="ECO:0007669"/>
    <property type="project" value="UniProtKB-UniRule"/>
</dbReference>
<dbReference type="Gene3D" id="3.40.50.720">
    <property type="entry name" value="NAD(P)-binding Rossmann-like Domain"/>
    <property type="match status" value="1"/>
</dbReference>
<keyword evidence="11 17" id="KW-0560">Oxidoreductase</keyword>
<evidence type="ECO:0000256" key="1">
    <source>
        <dbReference type="ARBA" id="ARBA00001946"/>
    </source>
</evidence>
<evidence type="ECO:0000256" key="4">
    <source>
        <dbReference type="ARBA" id="ARBA00004974"/>
    </source>
</evidence>
<dbReference type="InterPro" id="IPR019455">
    <property type="entry name" value="Acetolactate_synth_ssu_C"/>
</dbReference>
<dbReference type="Gene3D" id="3.30.70.260">
    <property type="match status" value="1"/>
</dbReference>
<dbReference type="InterPro" id="IPR004789">
    <property type="entry name" value="Acetalactate_synth_ssu"/>
</dbReference>
<comment type="pathway">
    <text evidence="4">Amino-acid biosynthesis; L-isoleucine biosynthesis; L-isoleucine from 2-oxobutanoate: step 1/4.</text>
</comment>
<dbReference type="FunFam" id="3.30.70.260:FF:000001">
    <property type="entry name" value="Acetolactate synthase, small subunit"/>
    <property type="match status" value="1"/>
</dbReference>